<evidence type="ECO:0000256" key="4">
    <source>
        <dbReference type="ARBA" id="ARBA00022490"/>
    </source>
</evidence>
<evidence type="ECO:0000256" key="3">
    <source>
        <dbReference type="ARBA" id="ARBA00012486"/>
    </source>
</evidence>
<evidence type="ECO:0000256" key="15">
    <source>
        <dbReference type="SAM" id="MobiDB-lite"/>
    </source>
</evidence>
<dbReference type="InterPro" id="IPR016135">
    <property type="entry name" value="UBQ-conjugating_enzyme/RWD"/>
</dbReference>
<dbReference type="PANTHER" id="PTHR46116:SF26">
    <property type="entry name" value="UBIQUITIN-CONJUGATING ENZYME E2 Z"/>
    <property type="match status" value="1"/>
</dbReference>
<proteinExistence type="predicted"/>
<comment type="subcellular location">
    <subcellularLocation>
        <location evidence="2">Cytoplasm</location>
    </subcellularLocation>
    <subcellularLocation>
        <location evidence="1">Nucleus</location>
    </subcellularLocation>
</comment>
<evidence type="ECO:0000256" key="12">
    <source>
        <dbReference type="ARBA" id="ARBA00041798"/>
    </source>
</evidence>
<evidence type="ECO:0000256" key="14">
    <source>
        <dbReference type="ARBA" id="ARBA00042401"/>
    </source>
</evidence>
<dbReference type="Proteomes" id="UP001217918">
    <property type="component" value="Unassembled WGS sequence"/>
</dbReference>
<dbReference type="GO" id="GO:0005634">
    <property type="term" value="C:nucleus"/>
    <property type="evidence" value="ECO:0007669"/>
    <property type="project" value="UniProtKB-SubCell"/>
</dbReference>
<dbReference type="EMBL" id="JAQQPM010000002">
    <property type="protein sequence ID" value="KAK2068083.1"/>
    <property type="molecule type" value="Genomic_DNA"/>
</dbReference>
<dbReference type="GO" id="GO:0005737">
    <property type="term" value="C:cytoplasm"/>
    <property type="evidence" value="ECO:0007669"/>
    <property type="project" value="UniProtKB-SubCell"/>
</dbReference>
<evidence type="ECO:0000313" key="18">
    <source>
        <dbReference type="Proteomes" id="UP001217918"/>
    </source>
</evidence>
<evidence type="ECO:0000256" key="7">
    <source>
        <dbReference type="ARBA" id="ARBA00022741"/>
    </source>
</evidence>
<evidence type="ECO:0000259" key="16">
    <source>
        <dbReference type="PROSITE" id="PS50127"/>
    </source>
</evidence>
<dbReference type="AlphaFoldDB" id="A0AAD9HZ47"/>
<organism evidence="17 18">
    <name type="scientific">Phyllachora maydis</name>
    <dbReference type="NCBI Taxonomy" id="1825666"/>
    <lineage>
        <taxon>Eukaryota</taxon>
        <taxon>Fungi</taxon>
        <taxon>Dikarya</taxon>
        <taxon>Ascomycota</taxon>
        <taxon>Pezizomycotina</taxon>
        <taxon>Sordariomycetes</taxon>
        <taxon>Sordariomycetidae</taxon>
        <taxon>Phyllachorales</taxon>
        <taxon>Phyllachoraceae</taxon>
        <taxon>Phyllachora</taxon>
    </lineage>
</organism>
<feature type="domain" description="UBC core" evidence="16">
    <location>
        <begin position="5"/>
        <end position="159"/>
    </location>
</feature>
<accession>A0AAD9HZ47</accession>
<keyword evidence="5" id="KW-0808">Transferase</keyword>
<dbReference type="GO" id="GO:0006915">
    <property type="term" value="P:apoptotic process"/>
    <property type="evidence" value="ECO:0007669"/>
    <property type="project" value="UniProtKB-KW"/>
</dbReference>
<comment type="caution">
    <text evidence="17">The sequence shown here is derived from an EMBL/GenBank/DDBJ whole genome shotgun (WGS) entry which is preliminary data.</text>
</comment>
<keyword evidence="4" id="KW-0963">Cytoplasm</keyword>
<dbReference type="InterPro" id="IPR000608">
    <property type="entry name" value="UBC"/>
</dbReference>
<dbReference type="SUPFAM" id="SSF54495">
    <property type="entry name" value="UBC-like"/>
    <property type="match status" value="1"/>
</dbReference>
<keyword evidence="6" id="KW-0053">Apoptosis</keyword>
<dbReference type="GO" id="GO:0004869">
    <property type="term" value="F:cysteine-type endopeptidase inhibitor activity"/>
    <property type="evidence" value="ECO:0007669"/>
    <property type="project" value="TreeGrafter"/>
</dbReference>
<evidence type="ECO:0000256" key="2">
    <source>
        <dbReference type="ARBA" id="ARBA00004496"/>
    </source>
</evidence>
<dbReference type="Pfam" id="PF00179">
    <property type="entry name" value="UQ_con"/>
    <property type="match status" value="1"/>
</dbReference>
<dbReference type="PANTHER" id="PTHR46116">
    <property type="entry name" value="(E3-INDEPENDENT) E2 UBIQUITIN-CONJUGATING ENZYME"/>
    <property type="match status" value="1"/>
</dbReference>
<evidence type="ECO:0000256" key="5">
    <source>
        <dbReference type="ARBA" id="ARBA00022679"/>
    </source>
</evidence>
<gene>
    <name evidence="17" type="ORF">P8C59_002751</name>
</gene>
<dbReference type="GO" id="GO:0061631">
    <property type="term" value="F:ubiquitin conjugating enzyme activity"/>
    <property type="evidence" value="ECO:0007669"/>
    <property type="project" value="UniProtKB-EC"/>
</dbReference>
<evidence type="ECO:0000256" key="1">
    <source>
        <dbReference type="ARBA" id="ARBA00004123"/>
    </source>
</evidence>
<evidence type="ECO:0000256" key="10">
    <source>
        <dbReference type="ARBA" id="ARBA00023242"/>
    </source>
</evidence>
<reference evidence="17" key="1">
    <citation type="journal article" date="2023" name="Mol. Plant Microbe Interact.">
        <title>Elucidating the Obligate Nature and Biological Capacity of an Invasive Fungal Corn Pathogen.</title>
        <authorList>
            <person name="MacCready J.S."/>
            <person name="Roggenkamp E.M."/>
            <person name="Gdanetz K."/>
            <person name="Chilvers M.I."/>
        </authorList>
    </citation>
    <scope>NUCLEOTIDE SEQUENCE</scope>
    <source>
        <strain evidence="17">PM02</strain>
    </source>
</reference>
<evidence type="ECO:0000256" key="11">
    <source>
        <dbReference type="ARBA" id="ARBA00039894"/>
    </source>
</evidence>
<dbReference type="Gene3D" id="3.10.110.10">
    <property type="entry name" value="Ubiquitin Conjugating Enzyme"/>
    <property type="match status" value="1"/>
</dbReference>
<name>A0AAD9HZ47_9PEZI</name>
<keyword evidence="8" id="KW-0833">Ubl conjugation pathway</keyword>
<evidence type="ECO:0000256" key="6">
    <source>
        <dbReference type="ARBA" id="ARBA00022703"/>
    </source>
</evidence>
<keyword evidence="10" id="KW-0539">Nucleus</keyword>
<evidence type="ECO:0000313" key="17">
    <source>
        <dbReference type="EMBL" id="KAK2068083.1"/>
    </source>
</evidence>
<sequence>MASDTRAKRMLRERVDLEGNTTDYFAHFQDDDLSRFDVFVIGPEGTLYEHKVFKLRFEIPPRYPFVPPKVRFIEHDSARIHPNLYAEGKVCLSILGTWPGEPWAYAMTCNTVLITIRSLLDNKPYMHEPNRPDNPAYNAFVQYATWSCCLLDYIDREPAPALQRFLRRHVRDRALRMLAALARQEAANRAVRHFTSPYGPAAAAAGRANRLLTPNYPELTRRLKAAIARAQAEGPGHATADAAGLGAAGTGVLSGVAATALAGAALSGTKRPAAVVEAPQPGGTSSKRLKEEDGSADRTGVARSPAAGAQSKTPVEVIDLTDD</sequence>
<evidence type="ECO:0000256" key="9">
    <source>
        <dbReference type="ARBA" id="ARBA00022840"/>
    </source>
</evidence>
<dbReference type="GO" id="GO:0043066">
    <property type="term" value="P:negative regulation of apoptotic process"/>
    <property type="evidence" value="ECO:0007669"/>
    <property type="project" value="TreeGrafter"/>
</dbReference>
<dbReference type="PROSITE" id="PS50127">
    <property type="entry name" value="UBC_2"/>
    <property type="match status" value="1"/>
</dbReference>
<feature type="region of interest" description="Disordered" evidence="15">
    <location>
        <begin position="268"/>
        <end position="323"/>
    </location>
</feature>
<evidence type="ECO:0000256" key="8">
    <source>
        <dbReference type="ARBA" id="ARBA00022786"/>
    </source>
</evidence>
<dbReference type="GO" id="GO:0005524">
    <property type="term" value="F:ATP binding"/>
    <property type="evidence" value="ECO:0007669"/>
    <property type="project" value="UniProtKB-KW"/>
</dbReference>
<dbReference type="SMART" id="SM00212">
    <property type="entry name" value="UBCc"/>
    <property type="match status" value="1"/>
</dbReference>
<protein>
    <recommendedName>
        <fullName evidence="11">Ubiquitin-conjugating enzyme E2 Z</fullName>
        <ecNumber evidence="3">2.3.2.23</ecNumber>
    </recommendedName>
    <alternativeName>
        <fullName evidence="12">E2 ubiquitin-conjugating enzyme Z</fullName>
    </alternativeName>
    <alternativeName>
        <fullName evidence="14">Ubiquitin carrier protein Z</fullName>
    </alternativeName>
    <alternativeName>
        <fullName evidence="13">Ubiquitin-protein ligase Z</fullName>
    </alternativeName>
</protein>
<keyword evidence="9" id="KW-0067">ATP-binding</keyword>
<evidence type="ECO:0000256" key="13">
    <source>
        <dbReference type="ARBA" id="ARBA00042316"/>
    </source>
</evidence>
<keyword evidence="18" id="KW-1185">Reference proteome</keyword>
<keyword evidence="7" id="KW-0547">Nucleotide-binding</keyword>
<dbReference type="EC" id="2.3.2.23" evidence="3"/>